<gene>
    <name evidence="1" type="ORF">NDI38_13545</name>
</gene>
<organism evidence="1 2">
    <name type="scientific">Stenomitos frigidus AS-A4</name>
    <dbReference type="NCBI Taxonomy" id="2933935"/>
    <lineage>
        <taxon>Bacteria</taxon>
        <taxon>Bacillati</taxon>
        <taxon>Cyanobacteriota</taxon>
        <taxon>Cyanophyceae</taxon>
        <taxon>Leptolyngbyales</taxon>
        <taxon>Leptolyngbyaceae</taxon>
        <taxon>Stenomitos</taxon>
    </lineage>
</organism>
<proteinExistence type="predicted"/>
<evidence type="ECO:0000313" key="2">
    <source>
        <dbReference type="Proteomes" id="UP001476950"/>
    </source>
</evidence>
<evidence type="ECO:0000313" key="1">
    <source>
        <dbReference type="EMBL" id="MEP1059466.1"/>
    </source>
</evidence>
<sequence>MHFDVENFEFDEEWLREVSRVEQESNCDVQAGFDWGANLGDYITSAKSFINQAKLMSVLQEELESLVFQGLLSQEDIEIIANAAQSCTRDRVIGNIQSAKSA</sequence>
<dbReference type="RefSeq" id="WP_190446435.1">
    <property type="nucleotide sequence ID" value="NZ_JAMPLM010000011.1"/>
</dbReference>
<reference evidence="1 2" key="1">
    <citation type="submission" date="2022-04" db="EMBL/GenBank/DDBJ databases">
        <title>Positive selection, recombination, and allopatry shape intraspecific diversity of widespread and dominant cyanobacteria.</title>
        <authorList>
            <person name="Wei J."/>
            <person name="Shu W."/>
            <person name="Hu C."/>
        </authorList>
    </citation>
    <scope>NUCLEOTIDE SEQUENCE [LARGE SCALE GENOMIC DNA]</scope>
    <source>
        <strain evidence="1 2">AS-A4</strain>
    </source>
</reference>
<comment type="caution">
    <text evidence="1">The sequence shown here is derived from an EMBL/GenBank/DDBJ whole genome shotgun (WGS) entry which is preliminary data.</text>
</comment>
<keyword evidence="2" id="KW-1185">Reference proteome</keyword>
<name>A0ABV0KJN4_9CYAN</name>
<protein>
    <submittedName>
        <fullName evidence="1">Uncharacterized protein</fullName>
    </submittedName>
</protein>
<dbReference type="EMBL" id="JAMPLM010000011">
    <property type="protein sequence ID" value="MEP1059466.1"/>
    <property type="molecule type" value="Genomic_DNA"/>
</dbReference>
<accession>A0ABV0KJN4</accession>
<dbReference type="Proteomes" id="UP001476950">
    <property type="component" value="Unassembled WGS sequence"/>
</dbReference>